<organism evidence="16 17">
    <name type="scientific">Pelodictyon luteolum</name>
    <dbReference type="NCBI Taxonomy" id="1100"/>
    <lineage>
        <taxon>Bacteria</taxon>
        <taxon>Pseudomonadati</taxon>
        <taxon>Chlorobiota</taxon>
        <taxon>Chlorobiia</taxon>
        <taxon>Chlorobiales</taxon>
        <taxon>Chlorobiaceae</taxon>
        <taxon>Chlorobium/Pelodictyon group</taxon>
        <taxon>Pelodictyon</taxon>
    </lineage>
</organism>
<dbReference type="AlphaFoldDB" id="A0A165M7T6"/>
<dbReference type="InterPro" id="IPR013221">
    <property type="entry name" value="Mur_ligase_cen"/>
</dbReference>
<dbReference type="Gene3D" id="3.90.190.20">
    <property type="entry name" value="Mur ligase, C-terminal domain"/>
    <property type="match status" value="1"/>
</dbReference>
<proteinExistence type="inferred from homology"/>
<evidence type="ECO:0000256" key="10">
    <source>
        <dbReference type="ARBA" id="ARBA00023316"/>
    </source>
</evidence>
<comment type="caution">
    <text evidence="16">The sequence shown here is derived from an EMBL/GenBank/DDBJ whole genome shotgun (WGS) entry which is preliminary data.</text>
</comment>
<dbReference type="GO" id="GO:0004326">
    <property type="term" value="F:tetrahydrofolylpolyglutamate synthase activity"/>
    <property type="evidence" value="ECO:0007669"/>
    <property type="project" value="InterPro"/>
</dbReference>
<comment type="similarity">
    <text evidence="1 11">Belongs to the MurCDEF family. MurE subfamily.</text>
</comment>
<dbReference type="SUPFAM" id="SSF53623">
    <property type="entry name" value="MurD-like peptide ligases, catalytic domain"/>
    <property type="match status" value="1"/>
</dbReference>
<accession>A0A165M7T6</accession>
<comment type="catalytic activity">
    <reaction evidence="11">
        <text>UDP-N-acetyl-alpha-D-muramoyl-L-alanyl-D-glutamate + meso-2,6-diaminopimelate + ATP = UDP-N-acetyl-alpha-D-muramoyl-L-alanyl-gamma-D-glutamyl-meso-2,6-diaminopimelate + ADP + phosphate + H(+)</text>
        <dbReference type="Rhea" id="RHEA:23676"/>
        <dbReference type="ChEBI" id="CHEBI:15378"/>
        <dbReference type="ChEBI" id="CHEBI:30616"/>
        <dbReference type="ChEBI" id="CHEBI:43474"/>
        <dbReference type="ChEBI" id="CHEBI:57791"/>
        <dbReference type="ChEBI" id="CHEBI:83900"/>
        <dbReference type="ChEBI" id="CHEBI:83905"/>
        <dbReference type="ChEBI" id="CHEBI:456216"/>
        <dbReference type="EC" id="6.3.2.13"/>
    </reaction>
</comment>
<dbReference type="InterPro" id="IPR004101">
    <property type="entry name" value="Mur_ligase_C"/>
</dbReference>
<evidence type="ECO:0000256" key="1">
    <source>
        <dbReference type="ARBA" id="ARBA00005898"/>
    </source>
</evidence>
<gene>
    <name evidence="11" type="primary">murE</name>
    <name evidence="16" type="ORF">A3K90_00060</name>
</gene>
<evidence type="ECO:0000256" key="12">
    <source>
        <dbReference type="RuleBase" id="RU004135"/>
    </source>
</evidence>
<feature type="binding site" evidence="11">
    <location>
        <position position="486"/>
    </location>
    <ligand>
        <name>meso-2,6-diaminopimelate</name>
        <dbReference type="ChEBI" id="CHEBI:57791"/>
    </ligand>
</feature>
<evidence type="ECO:0000259" key="15">
    <source>
        <dbReference type="Pfam" id="PF08245"/>
    </source>
</evidence>
<dbReference type="Proteomes" id="UP000076481">
    <property type="component" value="Unassembled WGS sequence"/>
</dbReference>
<dbReference type="GO" id="GO:0005737">
    <property type="term" value="C:cytoplasm"/>
    <property type="evidence" value="ECO:0007669"/>
    <property type="project" value="UniProtKB-SubCell"/>
</dbReference>
<dbReference type="InterPro" id="IPR035911">
    <property type="entry name" value="MurE/MurF_N"/>
</dbReference>
<dbReference type="GO" id="GO:0051301">
    <property type="term" value="P:cell division"/>
    <property type="evidence" value="ECO:0007669"/>
    <property type="project" value="UniProtKB-KW"/>
</dbReference>
<dbReference type="SUPFAM" id="SSF53244">
    <property type="entry name" value="MurD-like peptide ligases, peptide-binding domain"/>
    <property type="match status" value="1"/>
</dbReference>
<name>A0A165M7T6_PELLU</name>
<feature type="binding site" evidence="11">
    <location>
        <begin position="168"/>
        <end position="169"/>
    </location>
    <ligand>
        <name>UDP-N-acetyl-alpha-D-muramoyl-L-alanyl-D-glutamate</name>
        <dbReference type="ChEBI" id="CHEBI:83900"/>
    </ligand>
</feature>
<dbReference type="GO" id="GO:0071555">
    <property type="term" value="P:cell wall organization"/>
    <property type="evidence" value="ECO:0007669"/>
    <property type="project" value="UniProtKB-KW"/>
</dbReference>
<feature type="binding site" evidence="11">
    <location>
        <position position="195"/>
    </location>
    <ligand>
        <name>UDP-N-acetyl-alpha-D-muramoyl-L-alanyl-D-glutamate</name>
        <dbReference type="ChEBI" id="CHEBI:83900"/>
    </ligand>
</feature>
<dbReference type="InterPro" id="IPR018109">
    <property type="entry name" value="Folylpolyglutamate_synth_CS"/>
</dbReference>
<feature type="domain" description="Mur ligase C-terminal" evidence="14">
    <location>
        <begin position="356"/>
        <end position="484"/>
    </location>
</feature>
<evidence type="ECO:0000256" key="4">
    <source>
        <dbReference type="ARBA" id="ARBA00022618"/>
    </source>
</evidence>
<dbReference type="Gene3D" id="3.40.1390.10">
    <property type="entry name" value="MurE/MurF, N-terminal domain"/>
    <property type="match status" value="1"/>
</dbReference>
<comment type="PTM">
    <text evidence="11">Carboxylation is probably crucial for Mg(2+) binding and, consequently, for the gamma-phosphate positioning of ATP.</text>
</comment>
<sequence>MNPNTLLDGMQPVALLEILRGMGPHAVVAGGSEGVMVRALTNDSREVEPGALFVAVRGFAADGRQFIKDAIAGGASAVVSEDFPVDISANGPPCIRVPDARRALSLIAAAYYGHPADRLKIVGVTGTNGKTTTARLISSILSMNGIACGYIGTGKALIGDREILLERTTPEAHGLHRLFRMMIEGGCRAVSMEVSSHALELKRVHGVAFHAAVYTNLTPDHLDFHPTMDSYAESKRSLFDQLAPGGFGIFNTDDPKAAFMAARVPEDQRACCSLTSMPSRGIRCARNYGALVRSQGAGSSVVALSFPGDVELEEEFRLPGRFNVMNMLEAVAAAHLLGVPVQAVAASVPMLRGVEGRMELVEGPGIRGMSIVDYAHTPDALQQALGTLRELLLPDGRLIVVFGCGGNRDRQKRPEMGRIAMEMADFALITSDNPRDEDPEAILDEIEAGMGGGEPLRIADRAAAIRMAAGMLRPGDILLVAGKGHECYQEVLGVREHFSDREVLAAGIAGKDGKTKPEQESRE</sequence>
<dbReference type="NCBIfam" id="NF001126">
    <property type="entry name" value="PRK00139.1-4"/>
    <property type="match status" value="1"/>
</dbReference>
<dbReference type="Pfam" id="PF02875">
    <property type="entry name" value="Mur_ligase_C"/>
    <property type="match status" value="1"/>
</dbReference>
<dbReference type="GO" id="GO:0005524">
    <property type="term" value="F:ATP binding"/>
    <property type="evidence" value="ECO:0007669"/>
    <property type="project" value="UniProtKB-UniRule"/>
</dbReference>
<comment type="caution">
    <text evidence="11">Lacks conserved residue(s) required for the propagation of feature annotation.</text>
</comment>
<feature type="domain" description="Mur ligase central" evidence="15">
    <location>
        <begin position="124"/>
        <end position="334"/>
    </location>
</feature>
<evidence type="ECO:0000256" key="5">
    <source>
        <dbReference type="ARBA" id="ARBA00022741"/>
    </source>
</evidence>
<dbReference type="EC" id="6.3.2.13" evidence="11"/>
<feature type="short sequence motif" description="Meso-diaminopimelate recognition motif" evidence="11">
    <location>
        <begin position="432"/>
        <end position="435"/>
    </location>
</feature>
<dbReference type="SUPFAM" id="SSF63418">
    <property type="entry name" value="MurE/MurF N-terminal domain"/>
    <property type="match status" value="1"/>
</dbReference>
<evidence type="ECO:0000256" key="8">
    <source>
        <dbReference type="ARBA" id="ARBA00022984"/>
    </source>
</evidence>
<dbReference type="InterPro" id="IPR005761">
    <property type="entry name" value="UDP-N-AcMur-Glu-dNH2Pim_ligase"/>
</dbReference>
<dbReference type="InterPro" id="IPR000713">
    <property type="entry name" value="Mur_ligase_N"/>
</dbReference>
<dbReference type="PANTHER" id="PTHR23135">
    <property type="entry name" value="MUR LIGASE FAMILY MEMBER"/>
    <property type="match status" value="1"/>
</dbReference>
<dbReference type="GO" id="GO:0008360">
    <property type="term" value="P:regulation of cell shape"/>
    <property type="evidence" value="ECO:0007669"/>
    <property type="project" value="UniProtKB-KW"/>
</dbReference>
<keyword evidence="8 11" id="KW-0573">Peptidoglycan synthesis</keyword>
<dbReference type="GO" id="GO:0009252">
    <property type="term" value="P:peptidoglycan biosynthetic process"/>
    <property type="evidence" value="ECO:0007669"/>
    <property type="project" value="UniProtKB-UniRule"/>
</dbReference>
<feature type="binding site" evidence="11">
    <location>
        <position position="44"/>
    </location>
    <ligand>
        <name>UDP-N-acetyl-alpha-D-muramoyl-L-alanyl-D-glutamate</name>
        <dbReference type="ChEBI" id="CHEBI:83900"/>
    </ligand>
</feature>
<dbReference type="GO" id="GO:0000287">
    <property type="term" value="F:magnesium ion binding"/>
    <property type="evidence" value="ECO:0007669"/>
    <property type="project" value="UniProtKB-UniRule"/>
</dbReference>
<dbReference type="InterPro" id="IPR036565">
    <property type="entry name" value="Mur-like_cat_sf"/>
</dbReference>
<keyword evidence="5 11" id="KW-0547">Nucleotide-binding</keyword>
<keyword evidence="7 11" id="KW-0133">Cell shape</keyword>
<feature type="binding site" evidence="11">
    <location>
        <begin position="432"/>
        <end position="435"/>
    </location>
    <ligand>
        <name>meso-2,6-diaminopimelate</name>
        <dbReference type="ChEBI" id="CHEBI:57791"/>
    </ligand>
</feature>
<dbReference type="UniPathway" id="UPA00219"/>
<feature type="binding site" evidence="11">
    <location>
        <begin position="126"/>
        <end position="132"/>
    </location>
    <ligand>
        <name>ATP</name>
        <dbReference type="ChEBI" id="CHEBI:30616"/>
    </ligand>
</feature>
<dbReference type="PANTHER" id="PTHR23135:SF4">
    <property type="entry name" value="UDP-N-ACETYLMURAMOYL-L-ALANYL-D-GLUTAMATE--2,6-DIAMINOPIMELATE LIGASE MURE HOMOLOG, CHLOROPLASTIC"/>
    <property type="match status" value="1"/>
</dbReference>
<evidence type="ECO:0000256" key="11">
    <source>
        <dbReference type="HAMAP-Rule" id="MF_00208"/>
    </source>
</evidence>
<keyword evidence="6 11" id="KW-0067">ATP-binding</keyword>
<keyword evidence="3 11" id="KW-0436">Ligase</keyword>
<dbReference type="Pfam" id="PF01225">
    <property type="entry name" value="Mur_ligase"/>
    <property type="match status" value="1"/>
</dbReference>
<reference evidence="16 17" key="1">
    <citation type="submission" date="2016-03" db="EMBL/GenBank/DDBJ databases">
        <title>Speciation and ecological success in dimly lit waters: horizontal gene transfer in a green sulfur bacteria bloom unveiled by metagenomic assembly.</title>
        <authorList>
            <person name="Llorens-Mares T."/>
            <person name="Liu Z."/>
            <person name="Allen L.Z."/>
            <person name="Rusch D.B."/>
            <person name="Craig M.T."/>
            <person name="Dupont C.L."/>
            <person name="Bryant D.A."/>
            <person name="Casamayor E.O."/>
        </authorList>
    </citation>
    <scope>NUCLEOTIDE SEQUENCE [LARGE SCALE GENOMIC DNA]</scope>
    <source>
        <strain evidence="16">CIII</strain>
    </source>
</reference>
<dbReference type="RefSeq" id="WP_303680855.1">
    <property type="nucleotide sequence ID" value="NZ_LVWG01000016.1"/>
</dbReference>
<dbReference type="Pfam" id="PF08245">
    <property type="entry name" value="Mur_ligase_M"/>
    <property type="match status" value="1"/>
</dbReference>
<comment type="pathway">
    <text evidence="11 12">Cell wall biogenesis; peptidoglycan biosynthesis.</text>
</comment>
<feature type="modified residue" description="N6-carboxylysine" evidence="11">
    <location>
        <position position="235"/>
    </location>
</feature>
<feature type="binding site" evidence="11">
    <location>
        <position position="408"/>
    </location>
    <ligand>
        <name>meso-2,6-diaminopimelate</name>
        <dbReference type="ChEBI" id="CHEBI:57791"/>
    </ligand>
</feature>
<feature type="binding site" evidence="11">
    <location>
        <position position="482"/>
    </location>
    <ligand>
        <name>meso-2,6-diaminopimelate</name>
        <dbReference type="ChEBI" id="CHEBI:57791"/>
    </ligand>
</feature>
<dbReference type="EMBL" id="LVWG01000016">
    <property type="protein sequence ID" value="KZK74914.1"/>
    <property type="molecule type" value="Genomic_DNA"/>
</dbReference>
<evidence type="ECO:0000256" key="7">
    <source>
        <dbReference type="ARBA" id="ARBA00022960"/>
    </source>
</evidence>
<keyword evidence="10 11" id="KW-0961">Cell wall biogenesis/degradation</keyword>
<comment type="cofactor">
    <cofactor evidence="11">
        <name>Mg(2+)</name>
        <dbReference type="ChEBI" id="CHEBI:18420"/>
    </cofactor>
</comment>
<evidence type="ECO:0000256" key="3">
    <source>
        <dbReference type="ARBA" id="ARBA00022598"/>
    </source>
</evidence>
<dbReference type="NCBIfam" id="NF001124">
    <property type="entry name" value="PRK00139.1-2"/>
    <property type="match status" value="1"/>
</dbReference>
<evidence type="ECO:0000259" key="14">
    <source>
        <dbReference type="Pfam" id="PF02875"/>
    </source>
</evidence>
<comment type="subcellular location">
    <subcellularLocation>
        <location evidence="11 12">Cytoplasm</location>
    </subcellularLocation>
</comment>
<dbReference type="PROSITE" id="PS01011">
    <property type="entry name" value="FOLYLPOLYGLU_SYNT_1"/>
    <property type="match status" value="1"/>
</dbReference>
<keyword evidence="2 11" id="KW-0963">Cytoplasm</keyword>
<dbReference type="GO" id="GO:0008765">
    <property type="term" value="F:UDP-N-acetylmuramoylalanyl-D-glutamate-2,6-diaminopimelate ligase activity"/>
    <property type="evidence" value="ECO:0007669"/>
    <property type="project" value="UniProtKB-UniRule"/>
</dbReference>
<dbReference type="HAMAP" id="MF_00208">
    <property type="entry name" value="MurE"/>
    <property type="match status" value="1"/>
</dbReference>
<dbReference type="InterPro" id="IPR036615">
    <property type="entry name" value="Mur_ligase_C_dom_sf"/>
</dbReference>
<evidence type="ECO:0000259" key="13">
    <source>
        <dbReference type="Pfam" id="PF01225"/>
    </source>
</evidence>
<evidence type="ECO:0000256" key="6">
    <source>
        <dbReference type="ARBA" id="ARBA00022840"/>
    </source>
</evidence>
<feature type="binding site" evidence="11">
    <location>
        <position position="203"/>
    </location>
    <ligand>
        <name>UDP-N-acetyl-alpha-D-muramoyl-L-alanyl-D-glutamate</name>
        <dbReference type="ChEBI" id="CHEBI:83900"/>
    </ligand>
</feature>
<keyword evidence="9 11" id="KW-0131">Cell cycle</keyword>
<evidence type="ECO:0000256" key="9">
    <source>
        <dbReference type="ARBA" id="ARBA00023306"/>
    </source>
</evidence>
<dbReference type="Gene3D" id="3.40.1190.10">
    <property type="entry name" value="Mur-like, catalytic domain"/>
    <property type="match status" value="1"/>
</dbReference>
<evidence type="ECO:0000313" key="17">
    <source>
        <dbReference type="Proteomes" id="UP000076481"/>
    </source>
</evidence>
<evidence type="ECO:0000256" key="2">
    <source>
        <dbReference type="ARBA" id="ARBA00022490"/>
    </source>
</evidence>
<evidence type="ECO:0000313" key="16">
    <source>
        <dbReference type="EMBL" id="KZK74914.1"/>
    </source>
</evidence>
<keyword evidence="11" id="KW-0460">Magnesium</keyword>
<feature type="domain" description="Mur ligase N-terminal catalytic" evidence="13">
    <location>
        <begin position="39"/>
        <end position="112"/>
    </location>
</feature>
<comment type="function">
    <text evidence="11">Catalyzes the addition of meso-diaminopimelic acid to the nucleotide precursor UDP-N-acetylmuramoyl-L-alanyl-D-glutamate (UMAG) in the biosynthesis of bacterial cell-wall peptidoglycan.</text>
</comment>
<keyword evidence="4 11" id="KW-0132">Cell division</keyword>
<protein>
    <recommendedName>
        <fullName evidence="11">UDP-N-acetylmuramoyl-L-alanyl-D-glutamate--2,6-diaminopimelate ligase</fullName>
        <ecNumber evidence="11">6.3.2.13</ecNumber>
    </recommendedName>
    <alternativeName>
        <fullName evidence="11">Meso-A2pm-adding enzyme</fullName>
    </alternativeName>
    <alternativeName>
        <fullName evidence="11">Meso-diaminopimelate-adding enzyme</fullName>
    </alternativeName>
    <alternativeName>
        <fullName evidence="11">UDP-MurNAc-L-Ala-D-Glu:meso-diaminopimelate ligase</fullName>
    </alternativeName>
    <alternativeName>
        <fullName evidence="11">UDP-MurNAc-tripeptide synthetase</fullName>
    </alternativeName>
    <alternativeName>
        <fullName evidence="11">UDP-N-acetylmuramyl-tripeptide synthetase</fullName>
    </alternativeName>
</protein>
<dbReference type="NCBIfam" id="TIGR01085">
    <property type="entry name" value="murE"/>
    <property type="match status" value="1"/>
</dbReference>